<feature type="compositionally biased region" description="Low complexity" evidence="10">
    <location>
        <begin position="953"/>
        <end position="972"/>
    </location>
</feature>
<dbReference type="PANTHER" id="PTHR32294">
    <property type="entry name" value="DNA POLYMERASE III SUBUNIT ALPHA"/>
    <property type="match status" value="1"/>
</dbReference>
<evidence type="ECO:0000259" key="11">
    <source>
        <dbReference type="SMART" id="SM00481"/>
    </source>
</evidence>
<dbReference type="PANTHER" id="PTHR32294:SF4">
    <property type="entry name" value="ERROR-PRONE DNA POLYMERASE"/>
    <property type="match status" value="1"/>
</dbReference>
<evidence type="ECO:0000313" key="13">
    <source>
        <dbReference type="Proteomes" id="UP000248724"/>
    </source>
</evidence>
<keyword evidence="7" id="KW-0239">DNA-directed DNA polymerase</keyword>
<evidence type="ECO:0000256" key="3">
    <source>
        <dbReference type="ARBA" id="ARBA00022679"/>
    </source>
</evidence>
<dbReference type="InterPro" id="IPR004013">
    <property type="entry name" value="PHP_dom"/>
</dbReference>
<proteinExistence type="predicted"/>
<dbReference type="AlphaFoldDB" id="A0A2W5ZBD0"/>
<evidence type="ECO:0000256" key="8">
    <source>
        <dbReference type="ARBA" id="ARBA00023204"/>
    </source>
</evidence>
<accession>A0A2W5ZBD0</accession>
<evidence type="ECO:0000256" key="4">
    <source>
        <dbReference type="ARBA" id="ARBA00022695"/>
    </source>
</evidence>
<dbReference type="InterPro" id="IPR011708">
    <property type="entry name" value="DNA_pol3_alpha_NTPase_dom"/>
</dbReference>
<dbReference type="GO" id="GO:0006260">
    <property type="term" value="P:DNA replication"/>
    <property type="evidence" value="ECO:0007669"/>
    <property type="project" value="UniProtKB-KW"/>
</dbReference>
<comment type="catalytic activity">
    <reaction evidence="9">
        <text>DNA(n) + a 2'-deoxyribonucleoside 5'-triphosphate = DNA(n+1) + diphosphate</text>
        <dbReference type="Rhea" id="RHEA:22508"/>
        <dbReference type="Rhea" id="RHEA-COMP:17339"/>
        <dbReference type="Rhea" id="RHEA-COMP:17340"/>
        <dbReference type="ChEBI" id="CHEBI:33019"/>
        <dbReference type="ChEBI" id="CHEBI:61560"/>
        <dbReference type="ChEBI" id="CHEBI:173112"/>
        <dbReference type="EC" id="2.7.7.7"/>
    </reaction>
</comment>
<dbReference type="GO" id="GO:0003887">
    <property type="term" value="F:DNA-directed DNA polymerase activity"/>
    <property type="evidence" value="ECO:0007669"/>
    <property type="project" value="UniProtKB-KW"/>
</dbReference>
<feature type="region of interest" description="Disordered" evidence="10">
    <location>
        <begin position="113"/>
        <end position="150"/>
    </location>
</feature>
<dbReference type="Proteomes" id="UP000248724">
    <property type="component" value="Unassembled WGS sequence"/>
</dbReference>
<evidence type="ECO:0000256" key="2">
    <source>
        <dbReference type="ARBA" id="ARBA00022490"/>
    </source>
</evidence>
<dbReference type="NCBIfam" id="TIGR00594">
    <property type="entry name" value="polc"/>
    <property type="match status" value="1"/>
</dbReference>
<dbReference type="GO" id="GO:0008408">
    <property type="term" value="F:3'-5' exonuclease activity"/>
    <property type="evidence" value="ECO:0007669"/>
    <property type="project" value="InterPro"/>
</dbReference>
<feature type="domain" description="Polymerase/histidinol phosphatase N-terminal" evidence="11">
    <location>
        <begin position="5"/>
        <end position="72"/>
    </location>
</feature>
<dbReference type="Pfam" id="PF07733">
    <property type="entry name" value="DNA_pol3_alpha"/>
    <property type="match status" value="1"/>
</dbReference>
<dbReference type="EMBL" id="QHBU01000116">
    <property type="protein sequence ID" value="PZR81317.1"/>
    <property type="molecule type" value="Genomic_DNA"/>
</dbReference>
<evidence type="ECO:0000256" key="1">
    <source>
        <dbReference type="ARBA" id="ARBA00012417"/>
    </source>
</evidence>
<keyword evidence="3" id="KW-0808">Transferase</keyword>
<dbReference type="InterPro" id="IPR016195">
    <property type="entry name" value="Pol/histidinol_Pase-like"/>
</dbReference>
<dbReference type="Gene3D" id="1.10.150.870">
    <property type="match status" value="1"/>
</dbReference>
<evidence type="ECO:0000256" key="9">
    <source>
        <dbReference type="ARBA" id="ARBA00049244"/>
    </source>
</evidence>
<organism evidence="12 13">
    <name type="scientific">Candidatus Aeolococcus gillhamiae</name>
    <dbReference type="NCBI Taxonomy" id="3127015"/>
    <lineage>
        <taxon>Bacteria</taxon>
        <taxon>Bacillati</taxon>
        <taxon>Candidatus Dormiibacterota</taxon>
        <taxon>Candidatus Dormibacteria</taxon>
        <taxon>Candidatus Aeolococcales</taxon>
        <taxon>Candidatus Aeolococcaceae</taxon>
        <taxon>Candidatus Aeolococcus</taxon>
    </lineage>
</organism>
<dbReference type="CDD" id="cd04485">
    <property type="entry name" value="DnaE_OBF"/>
    <property type="match status" value="1"/>
</dbReference>
<comment type="caution">
    <text evidence="12">The sequence shown here is derived from an EMBL/GenBank/DDBJ whole genome shotgun (WGS) entry which is preliminary data.</text>
</comment>
<protein>
    <recommendedName>
        <fullName evidence="1">DNA-directed DNA polymerase</fullName>
        <ecNumber evidence="1">2.7.7.7</ecNumber>
    </recommendedName>
</protein>
<name>A0A2W5ZBD0_9BACT</name>
<keyword evidence="8" id="KW-0234">DNA repair</keyword>
<dbReference type="InterPro" id="IPR004805">
    <property type="entry name" value="DnaE2/DnaE/PolC"/>
</dbReference>
<feature type="region of interest" description="Disordered" evidence="10">
    <location>
        <begin position="942"/>
        <end position="978"/>
    </location>
</feature>
<dbReference type="InterPro" id="IPR003141">
    <property type="entry name" value="Pol/His_phosphatase_N"/>
</dbReference>
<evidence type="ECO:0000256" key="6">
    <source>
        <dbReference type="ARBA" id="ARBA00022763"/>
    </source>
</evidence>
<dbReference type="Gene3D" id="3.20.20.140">
    <property type="entry name" value="Metal-dependent hydrolases"/>
    <property type="match status" value="1"/>
</dbReference>
<dbReference type="SUPFAM" id="SSF89550">
    <property type="entry name" value="PHP domain-like"/>
    <property type="match status" value="1"/>
</dbReference>
<evidence type="ECO:0000256" key="7">
    <source>
        <dbReference type="ARBA" id="ARBA00022932"/>
    </source>
</evidence>
<evidence type="ECO:0000256" key="5">
    <source>
        <dbReference type="ARBA" id="ARBA00022705"/>
    </source>
</evidence>
<dbReference type="Pfam" id="PF14579">
    <property type="entry name" value="HHH_6"/>
    <property type="match status" value="1"/>
</dbReference>
<dbReference type="Pfam" id="PF02811">
    <property type="entry name" value="PHP"/>
    <property type="match status" value="1"/>
</dbReference>
<evidence type="ECO:0000313" key="12">
    <source>
        <dbReference type="EMBL" id="PZR81317.1"/>
    </source>
</evidence>
<keyword evidence="5" id="KW-0235">DNA replication</keyword>
<sequence>MAPFAELAARSNFSFLEGSASPRALVATAAALGIEALGLCDRNGLYGVVGFMEAARSAGIRAVIGAEVDLDGGDRLRLLARHRGGYRQLARAISAAQLAGVKGQPRLRVAGLDREVHGSPPAAPARRGRPTLPPPERPASLRPTAGPFPQGWPGLPSTTTLADGEPATVDPADLDGCTVLAGGPESVITTALVRGDLRGATRRAEQLRDCFGRDRVALLLSHHRHPGDSWLAAQTALLARRTGVPLVASGLPVHANHGDKPLLDVLTAIRHRTTLDAAAAHGLLLPNAEHRLRSEVELRSLLADHPEAFDLAAHLASQCDVELDFTESRFPGFPVPDGETPFSVLYRLCQESVQRKYRPMTRAVAARLQRELEVIEKTKLAEFFLITWDIMRFAREQHIPGQGRGSAADSIVAYLLDITRVDPVAHDLLFERFLHEDHQGTPDIDIDFSTDHREQVLQYVYEKYGADRTGMVANVVTYRPRMAMRQVGAAMGFPEMLIDKLAKSVDGWYMVDVAAALETAGVDSSDPHASLPWGQFINVLQQIEGTPRHLGIHVGGMLVTGEPLVDVAPVERATMPGRVVVQFNKDDVEDLGLIKMDLLGLRTLSAIAECLDHIEERTGQRPDLDALPLDDPAVYASIQKVDTIGLFQIESRAQQQSLWQSQPREFNDLIVQVAIIRPGPIQGDAVNPYLRRRQGLEPVTYLHPSLEPILAETMGVVLYQEQILRIVMEVAGYTAGQADRFRRAMNRHRSRIEMEELRDEFVSKCGSVSGMPVAVAEQIFKGVAGFAQFGFCKSHAAAFARTAYETAWLRLHHPAEYVCALLNAQPMGFYHPSVLVEDAKRHGVQFLAVDVARSRARCTMEDGAVRLGFNYMKALGPAARIACEAAALAGATSLRDFWRHTLLPRRAMENLVLAGAFDAVQPGRHRRELLWELKQVEESLPPRTAARRAADVPATPSARRPPRGRGALAGSRLGDDTPAVRRLEADPLPPLLELPVTPPALPEMDERTRVLTEYALSEVSTGRHLLSFIRAQLAALNCRPLATIRDVADGTRVRVAGLVIARQAPASASGFRFFTLADEDAHLDLIFRPAVVTRTRRVANHNPLLMVEGCLQNERGRVNLVVETVTALDGDGVPLDPDAATTVAAPPSHDFR</sequence>
<dbReference type="InterPro" id="IPR040982">
    <property type="entry name" value="DNA_pol3_finger"/>
</dbReference>
<keyword evidence="2" id="KW-0963">Cytoplasm</keyword>
<gene>
    <name evidence="12" type="ORF">DLM65_05985</name>
</gene>
<dbReference type="Pfam" id="PF17657">
    <property type="entry name" value="DNA_pol3_finger"/>
    <property type="match status" value="1"/>
</dbReference>
<reference evidence="12 13" key="1">
    <citation type="journal article" date="2017" name="Nature">
        <title>Atmospheric trace gases support primary production in Antarctic desert surface soil.</title>
        <authorList>
            <person name="Ji M."/>
            <person name="Greening C."/>
            <person name="Vanwonterghem I."/>
            <person name="Carere C.R."/>
            <person name="Bay S.K."/>
            <person name="Steen J.A."/>
            <person name="Montgomery K."/>
            <person name="Lines T."/>
            <person name="Beardall J."/>
            <person name="van Dorst J."/>
            <person name="Snape I."/>
            <person name="Stott M.B."/>
            <person name="Hugenholtz P."/>
            <person name="Ferrari B.C."/>
        </authorList>
    </citation>
    <scope>NUCLEOTIDE SEQUENCE [LARGE SCALE GENOMIC DNA]</scope>
    <source>
        <strain evidence="12">RRmetagenome_bin12</strain>
    </source>
</reference>
<keyword evidence="4" id="KW-0548">Nucleotidyltransferase</keyword>
<keyword evidence="6" id="KW-0227">DNA damage</keyword>
<dbReference type="EC" id="2.7.7.7" evidence="1"/>
<dbReference type="GO" id="GO:0006281">
    <property type="term" value="P:DNA repair"/>
    <property type="evidence" value="ECO:0007669"/>
    <property type="project" value="UniProtKB-KW"/>
</dbReference>
<evidence type="ECO:0000256" key="10">
    <source>
        <dbReference type="SAM" id="MobiDB-lite"/>
    </source>
</evidence>
<dbReference type="InterPro" id="IPR029460">
    <property type="entry name" value="DNAPol_HHH"/>
</dbReference>
<dbReference type="SMART" id="SM00481">
    <property type="entry name" value="POLIIIAc"/>
    <property type="match status" value="1"/>
</dbReference>